<dbReference type="Proteomes" id="UP001196338">
    <property type="component" value="Unassembled WGS sequence"/>
</dbReference>
<proteinExistence type="predicted"/>
<dbReference type="RefSeq" id="WP_213420926.1">
    <property type="nucleotide sequence ID" value="NZ_JAHBND010000366.1"/>
</dbReference>
<name>A0AAW4KPI5_VIBCL</name>
<feature type="non-terminal residue" evidence="3">
    <location>
        <position position="1"/>
    </location>
</feature>
<organism evidence="3 4">
    <name type="scientific">Vibrio cholerae</name>
    <dbReference type="NCBI Taxonomy" id="666"/>
    <lineage>
        <taxon>Bacteria</taxon>
        <taxon>Pseudomonadati</taxon>
        <taxon>Pseudomonadota</taxon>
        <taxon>Gammaproteobacteria</taxon>
        <taxon>Vibrionales</taxon>
        <taxon>Vibrionaceae</taxon>
        <taxon>Vibrio</taxon>
    </lineage>
</organism>
<keyword evidence="1" id="KW-0560">Oxidoreductase</keyword>
<evidence type="ECO:0000256" key="1">
    <source>
        <dbReference type="ARBA" id="ARBA00023002"/>
    </source>
</evidence>
<evidence type="ECO:0000313" key="3">
    <source>
        <dbReference type="EMBL" id="MBS7673261.1"/>
    </source>
</evidence>
<dbReference type="Pfam" id="PF01266">
    <property type="entry name" value="DAO"/>
    <property type="match status" value="1"/>
</dbReference>
<reference evidence="3" key="1">
    <citation type="submission" date="2021-05" db="EMBL/GenBank/DDBJ databases">
        <authorList>
            <person name="Stine C."/>
        </authorList>
    </citation>
    <scope>NUCLEOTIDE SEQUENCE</scope>
    <source>
        <strain evidence="3">TDS0091212</strain>
    </source>
</reference>
<reference evidence="3" key="2">
    <citation type="submission" date="2023-08" db="EMBL/GenBank/DDBJ databases">
        <title>Vibrio cholerae Outbreaks in Tanzania Exemplify Founder Flush: Simultaneous Increases in Population Size and Genetic Diversity.</title>
        <authorList>
            <person name="Debes A.K."/>
            <person name="Mohammed A."/>
            <person name="Maseke I."/>
            <person name="Almeida M."/>
            <person name="Li S."/>
            <person name="Matimba H."/>
            <person name="Joachim A."/>
            <person name="Mizinduko M."/>
            <person name="Nyanga S."/>
            <person name="Kelly M."/>
            <person name="Kachwamba Y."/>
            <person name="Schaffer A.M."/>
            <person name="Nyanga A.S."/>
            <person name="Mghamba J."/>
            <person name="Mosha F.S."/>
            <person name="Sack D.A."/>
            <person name="Stine O.C."/>
        </authorList>
    </citation>
    <scope>NUCLEOTIDE SEQUENCE</scope>
    <source>
        <strain evidence="3">TDS0091212</strain>
    </source>
</reference>
<dbReference type="InterPro" id="IPR006076">
    <property type="entry name" value="FAD-dep_OxRdtase"/>
</dbReference>
<dbReference type="SUPFAM" id="SSF51905">
    <property type="entry name" value="FAD/NAD(P)-binding domain"/>
    <property type="match status" value="1"/>
</dbReference>
<dbReference type="GO" id="GO:0016491">
    <property type="term" value="F:oxidoreductase activity"/>
    <property type="evidence" value="ECO:0007669"/>
    <property type="project" value="UniProtKB-KW"/>
</dbReference>
<feature type="non-terminal residue" evidence="3">
    <location>
        <position position="112"/>
    </location>
</feature>
<accession>A0AAW4KPI5</accession>
<feature type="domain" description="FAD dependent oxidoreductase" evidence="2">
    <location>
        <begin position="2"/>
        <end position="110"/>
    </location>
</feature>
<comment type="caution">
    <text evidence="3">The sequence shown here is derived from an EMBL/GenBank/DDBJ whole genome shotgun (WGS) entry which is preliminary data.</text>
</comment>
<gene>
    <name evidence="3" type="ORF">KIN13_07450</name>
</gene>
<evidence type="ECO:0000313" key="4">
    <source>
        <dbReference type="Proteomes" id="UP001196338"/>
    </source>
</evidence>
<dbReference type="Gene3D" id="3.50.50.60">
    <property type="entry name" value="FAD/NAD(P)-binding domain"/>
    <property type="match status" value="1"/>
</dbReference>
<evidence type="ECO:0000259" key="2">
    <source>
        <dbReference type="Pfam" id="PF01266"/>
    </source>
</evidence>
<dbReference type="InterPro" id="IPR036188">
    <property type="entry name" value="FAD/NAD-bd_sf"/>
</dbReference>
<dbReference type="EMBL" id="JAHBND010000366">
    <property type="protein sequence ID" value="MBS7673261.1"/>
    <property type="molecule type" value="Genomic_DNA"/>
</dbReference>
<sequence>LHLLDREQAQHKAGIQLAHGGLFFPQGGWVHPPALCQWQATHPLIEVLTHHEALELHRLDDQWQARADDRLLASASVVVLAGAAEIKRFPFTADVPLKRIRGQITRLAQTPA</sequence>
<protein>
    <submittedName>
        <fullName evidence="3">FAD-dependent oxidoreductase</fullName>
    </submittedName>
</protein>
<dbReference type="AlphaFoldDB" id="A0AAW4KPI5"/>